<comment type="caution">
    <text evidence="1">The sequence shown here is derived from an EMBL/GenBank/DDBJ whole genome shotgun (WGS) entry which is preliminary data.</text>
</comment>
<gene>
    <name evidence="1" type="ORF">HY912_22545</name>
</gene>
<proteinExistence type="predicted"/>
<organism evidence="1 2">
    <name type="scientific">Desulfomonile tiedjei</name>
    <dbReference type="NCBI Taxonomy" id="2358"/>
    <lineage>
        <taxon>Bacteria</taxon>
        <taxon>Pseudomonadati</taxon>
        <taxon>Thermodesulfobacteriota</taxon>
        <taxon>Desulfomonilia</taxon>
        <taxon>Desulfomonilales</taxon>
        <taxon>Desulfomonilaceae</taxon>
        <taxon>Desulfomonile</taxon>
    </lineage>
</organism>
<name>A0A9D6Z5M7_9BACT</name>
<dbReference type="EMBL" id="JACRDE010000589">
    <property type="protein sequence ID" value="MBI5252284.1"/>
    <property type="molecule type" value="Genomic_DNA"/>
</dbReference>
<evidence type="ECO:0000313" key="1">
    <source>
        <dbReference type="EMBL" id="MBI5252284.1"/>
    </source>
</evidence>
<evidence type="ECO:0000313" key="2">
    <source>
        <dbReference type="Proteomes" id="UP000807825"/>
    </source>
</evidence>
<reference evidence="1" key="1">
    <citation type="submission" date="2020-07" db="EMBL/GenBank/DDBJ databases">
        <title>Huge and variable diversity of episymbiotic CPR bacteria and DPANN archaea in groundwater ecosystems.</title>
        <authorList>
            <person name="He C.Y."/>
            <person name="Keren R."/>
            <person name="Whittaker M."/>
            <person name="Farag I.F."/>
            <person name="Doudna J."/>
            <person name="Cate J.H.D."/>
            <person name="Banfield J.F."/>
        </authorList>
    </citation>
    <scope>NUCLEOTIDE SEQUENCE</scope>
    <source>
        <strain evidence="1">NC_groundwater_1664_Pr3_B-0.1um_52_9</strain>
    </source>
</reference>
<sequence length="210" mass="24367">MISHNYYRFETKTEDVSMLKGSTNSYFIRDRDMVLLAYCLVKGKCITHPTIFRSTPEAEQPWFRMEAERKVLNRTYYLFDHSDVKPFATITQKGRGLWRVLDDSDRERCVFVDSSTSGEKAADIILGGSPDRYAVTTGDRIWARIRMEPRPEEKPTSHDQGFLKRILKRITRRSEWVLALEPETTGLDHRTLLAGMILLIEHTIAGHRSD</sequence>
<dbReference type="Proteomes" id="UP000807825">
    <property type="component" value="Unassembled WGS sequence"/>
</dbReference>
<protein>
    <submittedName>
        <fullName evidence="1">Uncharacterized protein</fullName>
    </submittedName>
</protein>
<dbReference type="AlphaFoldDB" id="A0A9D6Z5M7"/>
<accession>A0A9D6Z5M7</accession>